<evidence type="ECO:0000313" key="3">
    <source>
        <dbReference type="Proteomes" id="UP000614200"/>
    </source>
</evidence>
<organism evidence="2 3">
    <name type="scientific">Fusibacter ferrireducens</name>
    <dbReference type="NCBI Taxonomy" id="2785058"/>
    <lineage>
        <taxon>Bacteria</taxon>
        <taxon>Bacillati</taxon>
        <taxon>Bacillota</taxon>
        <taxon>Clostridia</taxon>
        <taxon>Eubacteriales</taxon>
        <taxon>Eubacteriales Family XII. Incertae Sedis</taxon>
        <taxon>Fusibacter</taxon>
    </lineage>
</organism>
<protein>
    <recommendedName>
        <fullName evidence="4">DUF4355 domain-containing protein</fullName>
    </recommendedName>
</protein>
<proteinExistence type="predicted"/>
<sequence length="218" mass="24449">MEFHVKSYEYSKMESVNASISKSSKGDYKAKVQSSVTEKAISQEQDLYINDSLEIGAEQLNSNNTYKFDAKKIAEMKKEMSLKSDSFKEMIRDMLQKQGLNANMILGKLDQGETVEVKIDAETRAKAQENISEDGYWGVKATSKRILDFAKAISNGDPSKVEMLRESFKTSYEEVKKHFGGKLPEISQKTYDAVMAGFDEWQNGESDPDEASKSSASV</sequence>
<feature type="region of interest" description="Disordered" evidence="1">
    <location>
        <begin position="199"/>
        <end position="218"/>
    </location>
</feature>
<accession>A0ABR9ZUS5</accession>
<reference evidence="2 3" key="1">
    <citation type="submission" date="2020-11" db="EMBL/GenBank/DDBJ databases">
        <title>Fusibacter basophilias sp. nov.</title>
        <authorList>
            <person name="Qiu D."/>
        </authorList>
    </citation>
    <scope>NUCLEOTIDE SEQUENCE [LARGE SCALE GENOMIC DNA]</scope>
    <source>
        <strain evidence="2 3">Q10-2</strain>
    </source>
</reference>
<comment type="caution">
    <text evidence="2">The sequence shown here is derived from an EMBL/GenBank/DDBJ whole genome shotgun (WGS) entry which is preliminary data.</text>
</comment>
<dbReference type="EMBL" id="JADKNH010000006">
    <property type="protein sequence ID" value="MBF4693721.1"/>
    <property type="molecule type" value="Genomic_DNA"/>
</dbReference>
<dbReference type="RefSeq" id="WP_194701959.1">
    <property type="nucleotide sequence ID" value="NZ_JADKNH010000006.1"/>
</dbReference>
<gene>
    <name evidence="2" type="ORF">ISU02_11335</name>
</gene>
<evidence type="ECO:0000313" key="2">
    <source>
        <dbReference type="EMBL" id="MBF4693721.1"/>
    </source>
</evidence>
<dbReference type="Proteomes" id="UP000614200">
    <property type="component" value="Unassembled WGS sequence"/>
</dbReference>
<evidence type="ECO:0000256" key="1">
    <source>
        <dbReference type="SAM" id="MobiDB-lite"/>
    </source>
</evidence>
<name>A0ABR9ZUS5_9FIRM</name>
<evidence type="ECO:0008006" key="4">
    <source>
        <dbReference type="Google" id="ProtNLM"/>
    </source>
</evidence>
<keyword evidence="3" id="KW-1185">Reference proteome</keyword>